<protein>
    <submittedName>
        <fullName evidence="1">Uncharacterized protein</fullName>
    </submittedName>
</protein>
<comment type="caution">
    <text evidence="1">The sequence shown here is derived from an EMBL/GenBank/DDBJ whole genome shotgun (WGS) entry which is preliminary data.</text>
</comment>
<name>A0A6G3U572_9ACTN</name>
<feature type="non-terminal residue" evidence="1">
    <location>
        <position position="70"/>
    </location>
</feature>
<gene>
    <name evidence="1" type="ORF">G3I38_19500</name>
</gene>
<reference evidence="1" key="1">
    <citation type="submission" date="2020-01" db="EMBL/GenBank/DDBJ databases">
        <title>Insect and environment-associated Actinomycetes.</title>
        <authorList>
            <person name="Currrie C."/>
            <person name="Chevrette M."/>
            <person name="Carlson C."/>
            <person name="Stubbendieck R."/>
            <person name="Wendt-Pienkowski E."/>
        </authorList>
    </citation>
    <scope>NUCLEOTIDE SEQUENCE</scope>
    <source>
        <strain evidence="1">SID7958</strain>
    </source>
</reference>
<sequence>MGSAGGLARFVLARARAHRPLLAAALLTVLLTTAVLATLTAYSGAIGDAALRHALRDPRNAAGTALVVRA</sequence>
<organism evidence="1">
    <name type="scientific">Streptomyces sp. SID7958</name>
    <dbReference type="NCBI Taxonomy" id="2706093"/>
    <lineage>
        <taxon>Bacteria</taxon>
        <taxon>Bacillati</taxon>
        <taxon>Actinomycetota</taxon>
        <taxon>Actinomycetes</taxon>
        <taxon>Kitasatosporales</taxon>
        <taxon>Streptomycetaceae</taxon>
        <taxon>Streptomyces</taxon>
    </lineage>
</organism>
<accession>A0A6G3U572</accession>
<dbReference type="AlphaFoldDB" id="A0A6G3U572"/>
<dbReference type="RefSeq" id="WP_164336280.1">
    <property type="nucleotide sequence ID" value="NZ_JAAGMU010001025.1"/>
</dbReference>
<evidence type="ECO:0000313" key="1">
    <source>
        <dbReference type="EMBL" id="NEC81357.1"/>
    </source>
</evidence>
<proteinExistence type="predicted"/>
<dbReference type="EMBL" id="JAAGMU010001025">
    <property type="protein sequence ID" value="NEC81357.1"/>
    <property type="molecule type" value="Genomic_DNA"/>
</dbReference>